<dbReference type="Proteomes" id="UP001201844">
    <property type="component" value="Unassembled WGS sequence"/>
</dbReference>
<keyword evidence="10" id="KW-0969">Cilium</keyword>
<comment type="similarity">
    <text evidence="2 5">Belongs to the flagella basal body rod proteins family.</text>
</comment>
<evidence type="ECO:0000259" key="6">
    <source>
        <dbReference type="Pfam" id="PF00460"/>
    </source>
</evidence>
<dbReference type="RefSeq" id="WP_241605463.1">
    <property type="nucleotide sequence ID" value="NZ_JAKVIN010000012.1"/>
</dbReference>
<dbReference type="InterPro" id="IPR037925">
    <property type="entry name" value="FlgE/F/G-like"/>
</dbReference>
<evidence type="ECO:0000313" key="10">
    <source>
        <dbReference type="EMBL" id="MCJ8151869.1"/>
    </source>
</evidence>
<dbReference type="InterPro" id="IPR053967">
    <property type="entry name" value="LlgE_F_G-like_D1"/>
</dbReference>
<proteinExistence type="inferred from homology"/>
<keyword evidence="11" id="KW-1185">Reference proteome</keyword>
<feature type="domain" description="Flagellar basal-body/hook protein C-terminal" evidence="7">
    <location>
        <begin position="473"/>
        <end position="517"/>
    </location>
</feature>
<feature type="domain" description="Flagellar basal body rod protein N-terminal" evidence="6">
    <location>
        <begin position="7"/>
        <end position="37"/>
    </location>
</feature>
<sequence length="519" mass="54351">MSLYGTMRTGVSGMNAQANRLSTVADNIANANTTGYKKASTQFSSLILPTTGGAYNSGGVTTDVRYSISAQGTFTYTTSATDLAINGKGFFIVNGSDGIEYLTRAGAFTVMDDGTLRNSAGFTLMGYEYSSTEDPTIVINGFAGLSEINLAQQALSATGSTSGILDANLPSNADAGYEKATSLVAYDSQGNARMIEFQYTKTVDNRWSLQVSEGSSGLTSFTTTSDAVVYGSLDAAPSPLAYPDWAVDEQGNSRQVNYTYTMISPTSWALDVIDTSTSGVIASRVLDFDGAGNLTTDPILQTTASTFAGATLPPIRIDLSQIKNSPGPHIPVTSSNGNETGSPINILFDNNGRLIGPVTVQTVANLSGGAILNGLTIDISGSTQLASDFDISNGKVDGNSASKITGYEISDDGVLSLKYDNGELTPKYRIAMASVQSPDNLKPLPGNVYSQSTDSGVVVMGYADNGGFGTILSGALEDSNVDIAEELTSMIEAQRNYTANSKVFQTGSELMEVLVNLKR</sequence>
<dbReference type="Pfam" id="PF06429">
    <property type="entry name" value="Flg_bbr_C"/>
    <property type="match status" value="1"/>
</dbReference>
<dbReference type="InterPro" id="IPR001444">
    <property type="entry name" value="Flag_bb_rod_N"/>
</dbReference>
<dbReference type="InterPro" id="IPR020013">
    <property type="entry name" value="Flagellar_FlgE/F/G"/>
</dbReference>
<comment type="function">
    <text evidence="5">A flexible structure which links the flagellar filament to the drive apparatus in the basal body.</text>
</comment>
<dbReference type="NCBIfam" id="TIGR03506">
    <property type="entry name" value="FlgEFG_subfam"/>
    <property type="match status" value="1"/>
</dbReference>
<accession>A0ABT0CU42</accession>
<dbReference type="Pfam" id="PF07559">
    <property type="entry name" value="FlgE_D2"/>
    <property type="match status" value="1"/>
</dbReference>
<evidence type="ECO:0000256" key="2">
    <source>
        <dbReference type="ARBA" id="ARBA00009677"/>
    </source>
</evidence>
<dbReference type="EMBL" id="JAKVIN010000012">
    <property type="protein sequence ID" value="MCJ8151869.1"/>
    <property type="molecule type" value="Genomic_DNA"/>
</dbReference>
<feature type="domain" description="Flagellar hook protein FlgE D2" evidence="8">
    <location>
        <begin position="167"/>
        <end position="218"/>
    </location>
</feature>
<dbReference type="PROSITE" id="PS00588">
    <property type="entry name" value="FLAGELLA_BB_ROD"/>
    <property type="match status" value="1"/>
</dbReference>
<dbReference type="InterPro" id="IPR037058">
    <property type="entry name" value="Falgellar_hook_FlgE_sf"/>
</dbReference>
<dbReference type="InterPro" id="IPR019776">
    <property type="entry name" value="Flagellar_basal_body_rod_CS"/>
</dbReference>
<keyword evidence="10" id="KW-0282">Flagellum</keyword>
<evidence type="ECO:0000259" key="9">
    <source>
        <dbReference type="Pfam" id="PF22692"/>
    </source>
</evidence>
<dbReference type="Gene3D" id="2.60.98.20">
    <property type="entry name" value="Flagellar hook protein FlgE"/>
    <property type="match status" value="2"/>
</dbReference>
<evidence type="ECO:0000259" key="8">
    <source>
        <dbReference type="Pfam" id="PF07559"/>
    </source>
</evidence>
<evidence type="ECO:0000256" key="4">
    <source>
        <dbReference type="ARBA" id="ARBA00023143"/>
    </source>
</evidence>
<name>A0ABT0CU42_9HYPH</name>
<dbReference type="InterPro" id="IPR010930">
    <property type="entry name" value="Flg_bb/hook_C_dom"/>
</dbReference>
<gene>
    <name evidence="10" type="ORF">MKI86_22285</name>
</gene>
<comment type="subcellular location">
    <subcellularLocation>
        <location evidence="1 5">Bacterial flagellum basal body</location>
    </subcellularLocation>
</comment>
<dbReference type="Pfam" id="PF22692">
    <property type="entry name" value="LlgE_F_G_D1"/>
    <property type="match status" value="1"/>
</dbReference>
<evidence type="ECO:0000313" key="11">
    <source>
        <dbReference type="Proteomes" id="UP001201844"/>
    </source>
</evidence>
<feature type="domain" description="Flagellar hook protein FlgE/F/G-like D1" evidence="9">
    <location>
        <begin position="84"/>
        <end position="164"/>
    </location>
</feature>
<dbReference type="Pfam" id="PF00460">
    <property type="entry name" value="Flg_bb_rod"/>
    <property type="match status" value="1"/>
</dbReference>
<comment type="caution">
    <text evidence="10">The sequence shown here is derived from an EMBL/GenBank/DDBJ whole genome shotgun (WGS) entry which is preliminary data.</text>
</comment>
<dbReference type="PANTHER" id="PTHR30435:SF1">
    <property type="entry name" value="FLAGELLAR HOOK PROTEIN FLGE"/>
    <property type="match status" value="1"/>
</dbReference>
<evidence type="ECO:0000256" key="1">
    <source>
        <dbReference type="ARBA" id="ARBA00004117"/>
    </source>
</evidence>
<reference evidence="10 11" key="1">
    <citation type="submission" date="2022-02" db="EMBL/GenBank/DDBJ databases">
        <title>Shinella B3.7 sp. nov., isolated from Sediment (Zhairuo Island).</title>
        <authorList>
            <person name="Chen G."/>
        </authorList>
    </citation>
    <scope>NUCLEOTIDE SEQUENCE [LARGE SCALE GENOMIC DNA]</scope>
    <source>
        <strain evidence="10 11">B3.7</strain>
    </source>
</reference>
<dbReference type="PRINTS" id="PR01005">
    <property type="entry name" value="FLGHOOKAP1"/>
</dbReference>
<keyword evidence="4 5" id="KW-0975">Bacterial flagellum</keyword>
<protein>
    <recommendedName>
        <fullName evidence="3 5">Flagellar hook protein FlgE</fullName>
    </recommendedName>
</protein>
<dbReference type="InterPro" id="IPR002371">
    <property type="entry name" value="FlgK"/>
</dbReference>
<organism evidence="10 11">
    <name type="scientific">Shinella sedimenti</name>
    <dbReference type="NCBI Taxonomy" id="2919913"/>
    <lineage>
        <taxon>Bacteria</taxon>
        <taxon>Pseudomonadati</taxon>
        <taxon>Pseudomonadota</taxon>
        <taxon>Alphaproteobacteria</taxon>
        <taxon>Hyphomicrobiales</taxon>
        <taxon>Rhizobiaceae</taxon>
        <taxon>Shinella</taxon>
    </lineage>
</organism>
<dbReference type="PANTHER" id="PTHR30435">
    <property type="entry name" value="FLAGELLAR PROTEIN"/>
    <property type="match status" value="1"/>
</dbReference>
<evidence type="ECO:0000259" key="7">
    <source>
        <dbReference type="Pfam" id="PF06429"/>
    </source>
</evidence>
<dbReference type="InterPro" id="IPR011491">
    <property type="entry name" value="FlgE_D2"/>
</dbReference>
<keyword evidence="10" id="KW-0966">Cell projection</keyword>
<evidence type="ECO:0000256" key="3">
    <source>
        <dbReference type="ARBA" id="ARBA00019015"/>
    </source>
</evidence>
<dbReference type="SUPFAM" id="SSF117143">
    <property type="entry name" value="Flagellar hook protein flgE"/>
    <property type="match status" value="3"/>
</dbReference>
<evidence type="ECO:0000256" key="5">
    <source>
        <dbReference type="RuleBase" id="RU362116"/>
    </source>
</evidence>